<reference evidence="1 2" key="1">
    <citation type="submission" date="2021-06" db="EMBL/GenBank/DDBJ databases">
        <title>Caerostris darwini draft genome.</title>
        <authorList>
            <person name="Kono N."/>
            <person name="Arakawa K."/>
        </authorList>
    </citation>
    <scope>NUCLEOTIDE SEQUENCE [LARGE SCALE GENOMIC DNA]</scope>
</reference>
<comment type="caution">
    <text evidence="1">The sequence shown here is derived from an EMBL/GenBank/DDBJ whole genome shotgun (WGS) entry which is preliminary data.</text>
</comment>
<name>A0AAV4NK16_9ARAC</name>
<dbReference type="Proteomes" id="UP001054837">
    <property type="component" value="Unassembled WGS sequence"/>
</dbReference>
<accession>A0AAV4NK16</accession>
<sequence length="117" mass="13710">MLFYRVPEGFYADEDVPEGSFLYEDQFMYEKFPLIRLRLFCLPLKQPDGCSIPTDFNDFLDWADAPTPTTTQPVFKKDSKRLLLDEDDWAERVIPAAGKDLSKMLEEPILHDTIHRH</sequence>
<evidence type="ECO:0000313" key="1">
    <source>
        <dbReference type="EMBL" id="GIX84050.1"/>
    </source>
</evidence>
<organism evidence="1 2">
    <name type="scientific">Caerostris darwini</name>
    <dbReference type="NCBI Taxonomy" id="1538125"/>
    <lineage>
        <taxon>Eukaryota</taxon>
        <taxon>Metazoa</taxon>
        <taxon>Ecdysozoa</taxon>
        <taxon>Arthropoda</taxon>
        <taxon>Chelicerata</taxon>
        <taxon>Arachnida</taxon>
        <taxon>Araneae</taxon>
        <taxon>Araneomorphae</taxon>
        <taxon>Entelegynae</taxon>
        <taxon>Araneoidea</taxon>
        <taxon>Araneidae</taxon>
        <taxon>Caerostris</taxon>
    </lineage>
</organism>
<proteinExistence type="predicted"/>
<dbReference type="EMBL" id="BPLQ01001691">
    <property type="protein sequence ID" value="GIX84050.1"/>
    <property type="molecule type" value="Genomic_DNA"/>
</dbReference>
<protein>
    <submittedName>
        <fullName evidence="1">Uncharacterized protein</fullName>
    </submittedName>
</protein>
<gene>
    <name evidence="1" type="ORF">CDAR_270511</name>
</gene>
<keyword evidence="2" id="KW-1185">Reference proteome</keyword>
<dbReference type="AlphaFoldDB" id="A0AAV4NK16"/>
<evidence type="ECO:0000313" key="2">
    <source>
        <dbReference type="Proteomes" id="UP001054837"/>
    </source>
</evidence>